<dbReference type="GO" id="GO:0030527">
    <property type="term" value="F:structural constituent of chromatin"/>
    <property type="evidence" value="ECO:0007669"/>
    <property type="project" value="InterPro"/>
</dbReference>
<dbReference type="InterPro" id="IPR000119">
    <property type="entry name" value="Hist_DNA-bd"/>
</dbReference>
<gene>
    <name evidence="1" type="ORF">DW272_01690</name>
</gene>
<dbReference type="Pfam" id="PF00216">
    <property type="entry name" value="Bac_DNA_binding"/>
    <property type="match status" value="1"/>
</dbReference>
<comment type="caution">
    <text evidence="1">The sequence shown here is derived from an EMBL/GenBank/DDBJ whole genome shotgun (WGS) entry which is preliminary data.</text>
</comment>
<reference evidence="1 2" key="1">
    <citation type="submission" date="2018-08" db="EMBL/GenBank/DDBJ databases">
        <title>A genome reference for cultivated species of the human gut microbiota.</title>
        <authorList>
            <person name="Zou Y."/>
            <person name="Xue W."/>
            <person name="Luo G."/>
        </authorList>
    </citation>
    <scope>NUCLEOTIDE SEQUENCE [LARGE SCALE GENOMIC DNA]</scope>
    <source>
        <strain evidence="1 2">AM22-9LB</strain>
    </source>
</reference>
<protein>
    <recommendedName>
        <fullName evidence="3">DNA-binding protein</fullName>
    </recommendedName>
</protein>
<dbReference type="AlphaFoldDB" id="A0A414SK36"/>
<dbReference type="RefSeq" id="WP_118197266.1">
    <property type="nucleotide sequence ID" value="NZ_QRHZ01000001.1"/>
</dbReference>
<organism evidence="1 2">
    <name type="scientific">Blautia obeum</name>
    <dbReference type="NCBI Taxonomy" id="40520"/>
    <lineage>
        <taxon>Bacteria</taxon>
        <taxon>Bacillati</taxon>
        <taxon>Bacillota</taxon>
        <taxon>Clostridia</taxon>
        <taxon>Lachnospirales</taxon>
        <taxon>Lachnospiraceae</taxon>
        <taxon>Blautia</taxon>
    </lineage>
</organism>
<dbReference type="EMBL" id="QRHZ01000001">
    <property type="protein sequence ID" value="RHG19944.1"/>
    <property type="molecule type" value="Genomic_DNA"/>
</dbReference>
<proteinExistence type="predicted"/>
<evidence type="ECO:0008006" key="3">
    <source>
        <dbReference type="Google" id="ProtNLM"/>
    </source>
</evidence>
<dbReference type="SUPFAM" id="SSF47729">
    <property type="entry name" value="IHF-like DNA-binding proteins"/>
    <property type="match status" value="1"/>
</dbReference>
<sequence>MTKVEMIKAVAARVNEKYLAQYDEGNKPKPITKAQVELILDSYVEMVCDELPALDEKDKLPLPGLGGFKKVKVGERSGVANGVAWEKPEHYKLVFKPLPAFKEV</sequence>
<name>A0A414SK36_9FIRM</name>
<dbReference type="GO" id="GO:0003677">
    <property type="term" value="F:DNA binding"/>
    <property type="evidence" value="ECO:0007669"/>
    <property type="project" value="InterPro"/>
</dbReference>
<evidence type="ECO:0000313" key="2">
    <source>
        <dbReference type="Proteomes" id="UP000284220"/>
    </source>
</evidence>
<evidence type="ECO:0000313" key="1">
    <source>
        <dbReference type="EMBL" id="RHG19944.1"/>
    </source>
</evidence>
<dbReference type="Proteomes" id="UP000284220">
    <property type="component" value="Unassembled WGS sequence"/>
</dbReference>
<dbReference type="InterPro" id="IPR010992">
    <property type="entry name" value="IHF-like_DNA-bd_dom_sf"/>
</dbReference>
<dbReference type="Gene3D" id="4.10.520.10">
    <property type="entry name" value="IHF-like DNA-binding proteins"/>
    <property type="match status" value="1"/>
</dbReference>
<accession>A0A414SK36</accession>